<dbReference type="Proteomes" id="UP001307889">
    <property type="component" value="Chromosome 6"/>
</dbReference>
<evidence type="ECO:0000313" key="15">
    <source>
        <dbReference type="EMBL" id="BES95394.1"/>
    </source>
</evidence>
<feature type="domain" description="Protein kinase" evidence="14">
    <location>
        <begin position="19"/>
        <end position="285"/>
    </location>
</feature>
<dbReference type="SMART" id="SM00220">
    <property type="entry name" value="S_TKc"/>
    <property type="match status" value="1"/>
</dbReference>
<evidence type="ECO:0000256" key="5">
    <source>
        <dbReference type="ARBA" id="ARBA00022741"/>
    </source>
</evidence>
<evidence type="ECO:0000256" key="7">
    <source>
        <dbReference type="ARBA" id="ARBA00022840"/>
    </source>
</evidence>
<keyword evidence="5 11" id="KW-0547">Nucleotide-binding</keyword>
<feature type="binding site" evidence="11">
    <location>
        <position position="52"/>
    </location>
    <ligand>
        <name>ATP</name>
        <dbReference type="ChEBI" id="CHEBI:30616"/>
    </ligand>
</feature>
<dbReference type="PROSITE" id="PS00108">
    <property type="entry name" value="PROTEIN_KINASE_ST"/>
    <property type="match status" value="1"/>
</dbReference>
<dbReference type="SUPFAM" id="SSF56112">
    <property type="entry name" value="Protein kinase-like (PK-like)"/>
    <property type="match status" value="1"/>
</dbReference>
<sequence length="390" mass="44521">MGETGLSADDEQLFKEMGYSFSRQIGSGSYAKVFLAEKRDKENTTKKLLACKIINAANAPKEFTTKFLPRELDILAKVNHPNIIFIQGIFRTNANILIFMQNADRGDLLEFILSQQEITEEAARTWCHQLTVALQYLHALQISHRDIKCENVLITKHMNAKLADFGFARFVSTERERNLPSRTYCGSIAYTAPEVMRGKPYWPKIADIWSLGVVVYVLLNRSLPFPMDKIPPKGIYKMQKEKKWKFRSRAIEKFSTDAQDMVTSMLEPEVRKRPTANDLLLSSWFTIQDTNGARNSIELTKYEKVAYECGLGSVKLPPSDTVQIETNKFNLMENEKEPFPSENNLILSLSVNRIHEEELDSKKDIPSRPALEKIPSTMDVKQAENGKTTQ</sequence>
<evidence type="ECO:0000256" key="12">
    <source>
        <dbReference type="RuleBase" id="RU000304"/>
    </source>
</evidence>
<keyword evidence="12" id="KW-0723">Serine/threonine-protein kinase</keyword>
<keyword evidence="9" id="KW-0832">Ubl conjugation</keyword>
<dbReference type="InterPro" id="IPR008271">
    <property type="entry name" value="Ser/Thr_kinase_AS"/>
</dbReference>
<evidence type="ECO:0000256" key="9">
    <source>
        <dbReference type="ARBA" id="ARBA00022843"/>
    </source>
</evidence>
<dbReference type="EMBL" id="AP028914">
    <property type="protein sequence ID" value="BES95394.1"/>
    <property type="molecule type" value="Genomic_DNA"/>
</dbReference>
<name>A0ABN7AT66_9HEMI</name>
<keyword evidence="2" id="KW-0217">Developmental protein</keyword>
<dbReference type="InterPro" id="IPR011009">
    <property type="entry name" value="Kinase-like_dom_sf"/>
</dbReference>
<evidence type="ECO:0000256" key="13">
    <source>
        <dbReference type="SAM" id="MobiDB-lite"/>
    </source>
</evidence>
<keyword evidence="10" id="KW-0744">Spermatogenesis</keyword>
<evidence type="ECO:0000256" key="11">
    <source>
        <dbReference type="PROSITE-ProRule" id="PRU10141"/>
    </source>
</evidence>
<keyword evidence="3" id="KW-0597">Phosphoprotein</keyword>
<evidence type="ECO:0000259" key="14">
    <source>
        <dbReference type="PROSITE" id="PS50011"/>
    </source>
</evidence>
<dbReference type="Gene3D" id="1.10.510.10">
    <property type="entry name" value="Transferase(Phosphotransferase) domain 1"/>
    <property type="match status" value="1"/>
</dbReference>
<dbReference type="PANTHER" id="PTHR24346">
    <property type="entry name" value="MAP/MICROTUBULE AFFINITY-REGULATING KINASE"/>
    <property type="match status" value="1"/>
</dbReference>
<dbReference type="GO" id="GO:0016301">
    <property type="term" value="F:kinase activity"/>
    <property type="evidence" value="ECO:0007669"/>
    <property type="project" value="UniProtKB-KW"/>
</dbReference>
<dbReference type="PROSITE" id="PS00107">
    <property type="entry name" value="PROTEIN_KINASE_ATP"/>
    <property type="match status" value="1"/>
</dbReference>
<accession>A0ABN7AT66</accession>
<reference evidence="15 16" key="1">
    <citation type="submission" date="2023-09" db="EMBL/GenBank/DDBJ databases">
        <title>Nesidiocoris tenuis whole genome shotgun sequence.</title>
        <authorList>
            <person name="Shibata T."/>
            <person name="Shimoda M."/>
            <person name="Kobayashi T."/>
            <person name="Uehara T."/>
        </authorList>
    </citation>
    <scope>NUCLEOTIDE SEQUENCE [LARGE SCALE GENOMIC DNA]</scope>
    <source>
        <strain evidence="15 16">Japan</strain>
    </source>
</reference>
<gene>
    <name evidence="15" type="ORF">NTJ_08205</name>
</gene>
<evidence type="ECO:0000256" key="10">
    <source>
        <dbReference type="ARBA" id="ARBA00022871"/>
    </source>
</evidence>
<evidence type="ECO:0000256" key="1">
    <source>
        <dbReference type="ARBA" id="ARBA00001946"/>
    </source>
</evidence>
<dbReference type="PROSITE" id="PS50011">
    <property type="entry name" value="PROTEIN_KINASE_DOM"/>
    <property type="match status" value="1"/>
</dbReference>
<comment type="cofactor">
    <cofactor evidence="1">
        <name>Mg(2+)</name>
        <dbReference type="ChEBI" id="CHEBI:18420"/>
    </cofactor>
</comment>
<dbReference type="InterPro" id="IPR017441">
    <property type="entry name" value="Protein_kinase_ATP_BS"/>
</dbReference>
<comment type="similarity">
    <text evidence="12">Belongs to the protein kinase superfamily.</text>
</comment>
<dbReference type="Pfam" id="PF00069">
    <property type="entry name" value="Pkinase"/>
    <property type="match status" value="1"/>
</dbReference>
<evidence type="ECO:0000313" key="16">
    <source>
        <dbReference type="Proteomes" id="UP001307889"/>
    </source>
</evidence>
<keyword evidence="8" id="KW-0460">Magnesium</keyword>
<protein>
    <submittedName>
        <fullName evidence="15">Testis-specific serine threonine-protein kinase</fullName>
    </submittedName>
</protein>
<dbReference type="InterPro" id="IPR000719">
    <property type="entry name" value="Prot_kinase_dom"/>
</dbReference>
<keyword evidence="15" id="KW-0418">Kinase</keyword>
<keyword evidence="4" id="KW-0479">Metal-binding</keyword>
<dbReference type="PANTHER" id="PTHR24346:SF102">
    <property type="entry name" value="TESTIS-SPECIFIC SERINE_THREONINE-PROTEIN KINASE 1"/>
    <property type="match status" value="1"/>
</dbReference>
<evidence type="ECO:0000256" key="4">
    <source>
        <dbReference type="ARBA" id="ARBA00022723"/>
    </source>
</evidence>
<evidence type="ECO:0000256" key="6">
    <source>
        <dbReference type="ARBA" id="ARBA00022782"/>
    </source>
</evidence>
<keyword evidence="6" id="KW-0221">Differentiation</keyword>
<keyword evidence="7 11" id="KW-0067">ATP-binding</keyword>
<keyword evidence="15" id="KW-0808">Transferase</keyword>
<evidence type="ECO:0000256" key="3">
    <source>
        <dbReference type="ARBA" id="ARBA00022553"/>
    </source>
</evidence>
<proteinExistence type="inferred from homology"/>
<keyword evidence="16" id="KW-1185">Reference proteome</keyword>
<organism evidence="15 16">
    <name type="scientific">Nesidiocoris tenuis</name>
    <dbReference type="NCBI Taxonomy" id="355587"/>
    <lineage>
        <taxon>Eukaryota</taxon>
        <taxon>Metazoa</taxon>
        <taxon>Ecdysozoa</taxon>
        <taxon>Arthropoda</taxon>
        <taxon>Hexapoda</taxon>
        <taxon>Insecta</taxon>
        <taxon>Pterygota</taxon>
        <taxon>Neoptera</taxon>
        <taxon>Paraneoptera</taxon>
        <taxon>Hemiptera</taxon>
        <taxon>Heteroptera</taxon>
        <taxon>Panheteroptera</taxon>
        <taxon>Cimicomorpha</taxon>
        <taxon>Miridae</taxon>
        <taxon>Dicyphina</taxon>
        <taxon>Nesidiocoris</taxon>
    </lineage>
</organism>
<evidence type="ECO:0000256" key="2">
    <source>
        <dbReference type="ARBA" id="ARBA00022473"/>
    </source>
</evidence>
<evidence type="ECO:0000256" key="8">
    <source>
        <dbReference type="ARBA" id="ARBA00022842"/>
    </source>
</evidence>
<feature type="region of interest" description="Disordered" evidence="13">
    <location>
        <begin position="358"/>
        <end position="390"/>
    </location>
</feature>